<dbReference type="SUPFAM" id="SSF102114">
    <property type="entry name" value="Radical SAM enzymes"/>
    <property type="match status" value="1"/>
</dbReference>
<dbReference type="InterPro" id="IPR013785">
    <property type="entry name" value="Aldolase_TIM"/>
</dbReference>
<proteinExistence type="predicted"/>
<comment type="cofactor">
    <cofactor evidence="1">
        <name>[4Fe-4S] cluster</name>
        <dbReference type="ChEBI" id="CHEBI:49883"/>
    </cofactor>
</comment>
<organism evidence="7 8">
    <name type="scientific">Sorangium cellulosum</name>
    <name type="common">Polyangium cellulosum</name>
    <dbReference type="NCBI Taxonomy" id="56"/>
    <lineage>
        <taxon>Bacteria</taxon>
        <taxon>Pseudomonadati</taxon>
        <taxon>Myxococcota</taxon>
        <taxon>Polyangia</taxon>
        <taxon>Polyangiales</taxon>
        <taxon>Polyangiaceae</taxon>
        <taxon>Sorangium</taxon>
    </lineage>
</organism>
<keyword evidence="4" id="KW-0408">Iron</keyword>
<dbReference type="PANTHER" id="PTHR43273">
    <property type="entry name" value="ANAEROBIC SULFATASE-MATURATING ENZYME HOMOLOG ASLB-RELATED"/>
    <property type="match status" value="1"/>
</dbReference>
<comment type="caution">
    <text evidence="7">The sequence shown here is derived from an EMBL/GenBank/DDBJ whole genome shotgun (WGS) entry which is preliminary data.</text>
</comment>
<dbReference type="SFLD" id="SFLDG01386">
    <property type="entry name" value="main_SPASM_domain-containing"/>
    <property type="match status" value="1"/>
</dbReference>
<dbReference type="PANTHER" id="PTHR43273:SF8">
    <property type="entry name" value="RADICAL SAM DOMAIN PROTEIN"/>
    <property type="match status" value="1"/>
</dbReference>
<dbReference type="AlphaFoldDB" id="A0A150QLT1"/>
<dbReference type="Gene3D" id="3.20.20.70">
    <property type="entry name" value="Aldolase class I"/>
    <property type="match status" value="1"/>
</dbReference>
<keyword evidence="5" id="KW-0411">Iron-sulfur</keyword>
<dbReference type="SFLD" id="SFLDG01067">
    <property type="entry name" value="SPASM/twitch_domain_containing"/>
    <property type="match status" value="1"/>
</dbReference>
<dbReference type="SFLD" id="SFLDS00029">
    <property type="entry name" value="Radical_SAM"/>
    <property type="match status" value="1"/>
</dbReference>
<name>A0A150QLT1_SORCE</name>
<dbReference type="SFLD" id="SFLDG01384">
    <property type="entry name" value="thioether_bond_formation_requi"/>
    <property type="match status" value="1"/>
</dbReference>
<sequence>MAHAVFQPRSAYAPGAGYRLLPLRFGRLDESTYIVTNDVGEYVRLQRDELVAFVGRRLAPDTRVYKALKSRHFLYEDDSTVAFDLLALKYRSRAERVAEFTGLHIFVVTLRCDHSCQYCQVSRRSEDSAQYDMAVAHADKALDLVFRSPNERIKIELQGGEPLLNFPLVRHIVERAQELNKLHRRDLQFVITSNLSRLTDDVLSFCQEHGVYLSTSLDGPVDLHDAQRPTRGGSSHQTTIQGIHRVREVLGPDRISALMTTTPRSLQRVHDVIDEYVRLGFHGIFLRSLSPYGFATRSLIKRYGVEDWLDFYKRGLSHILRVNAGGHLLREEYTTILLQKVFSPLGSAYVDLQSPAGIGIGALVYNYDGAVYASDEGRMLAEMGDETFRLGHLDHDSYEALMTSDALLSPLGETILEGMPMCADCPFLPYCGADPVFHRATQGDTVGHKVFSAFCAKQMGVLRHVIGILETNAEARDILLQWV</sequence>
<dbReference type="PROSITE" id="PS51918">
    <property type="entry name" value="RADICAL_SAM"/>
    <property type="match status" value="1"/>
</dbReference>
<dbReference type="InterPro" id="IPR024023">
    <property type="entry name" value="rSAM_paired_HxsB"/>
</dbReference>
<dbReference type="GO" id="GO:0051536">
    <property type="term" value="F:iron-sulfur cluster binding"/>
    <property type="evidence" value="ECO:0007669"/>
    <property type="project" value="UniProtKB-KW"/>
</dbReference>
<dbReference type="GO" id="GO:0046872">
    <property type="term" value="F:metal ion binding"/>
    <property type="evidence" value="ECO:0007669"/>
    <property type="project" value="UniProtKB-KW"/>
</dbReference>
<gene>
    <name evidence="7" type="ORF">BE15_35910</name>
</gene>
<dbReference type="EMBL" id="JEMA01000529">
    <property type="protein sequence ID" value="KYF68802.1"/>
    <property type="molecule type" value="Genomic_DNA"/>
</dbReference>
<evidence type="ECO:0000256" key="5">
    <source>
        <dbReference type="ARBA" id="ARBA00023014"/>
    </source>
</evidence>
<evidence type="ECO:0000313" key="8">
    <source>
        <dbReference type="Proteomes" id="UP000075260"/>
    </source>
</evidence>
<feature type="domain" description="Radical SAM core" evidence="6">
    <location>
        <begin position="96"/>
        <end position="327"/>
    </location>
</feature>
<evidence type="ECO:0000313" key="7">
    <source>
        <dbReference type="EMBL" id="KYF68802.1"/>
    </source>
</evidence>
<accession>A0A150QLT1</accession>
<keyword evidence="3" id="KW-0479">Metal-binding</keyword>
<evidence type="ECO:0000259" key="6">
    <source>
        <dbReference type="PROSITE" id="PS51918"/>
    </source>
</evidence>
<dbReference type="NCBIfam" id="TIGR03978">
    <property type="entry name" value="rSAM_paired_1"/>
    <property type="match status" value="1"/>
</dbReference>
<dbReference type="InterPro" id="IPR058240">
    <property type="entry name" value="rSAM_sf"/>
</dbReference>
<evidence type="ECO:0000256" key="4">
    <source>
        <dbReference type="ARBA" id="ARBA00023004"/>
    </source>
</evidence>
<dbReference type="SMART" id="SM00729">
    <property type="entry name" value="Elp3"/>
    <property type="match status" value="1"/>
</dbReference>
<dbReference type="CDD" id="cd01335">
    <property type="entry name" value="Radical_SAM"/>
    <property type="match status" value="1"/>
</dbReference>
<dbReference type="InterPro" id="IPR023867">
    <property type="entry name" value="Sulphatase_maturase_rSAM"/>
</dbReference>
<dbReference type="OrthoDB" id="308557at2"/>
<dbReference type="InterPro" id="IPR007197">
    <property type="entry name" value="rSAM"/>
</dbReference>
<evidence type="ECO:0000256" key="3">
    <source>
        <dbReference type="ARBA" id="ARBA00022723"/>
    </source>
</evidence>
<keyword evidence="2" id="KW-0949">S-adenosyl-L-methionine</keyword>
<dbReference type="Proteomes" id="UP000075260">
    <property type="component" value="Unassembled WGS sequence"/>
</dbReference>
<reference evidence="7 8" key="1">
    <citation type="submission" date="2014-02" db="EMBL/GenBank/DDBJ databases">
        <title>The small core and large imbalanced accessory genome model reveals a collaborative survival strategy of Sorangium cellulosum strains in nature.</title>
        <authorList>
            <person name="Han K."/>
            <person name="Peng R."/>
            <person name="Blom J."/>
            <person name="Li Y.-Z."/>
        </authorList>
    </citation>
    <scope>NUCLEOTIDE SEQUENCE [LARGE SCALE GENOMIC DNA]</scope>
    <source>
        <strain evidence="7 8">So0008-312</strain>
    </source>
</reference>
<protein>
    <submittedName>
        <fullName evidence="7">His-Xaa-Ser system radical SAM maturase HxsB</fullName>
    </submittedName>
</protein>
<dbReference type="GO" id="GO:0016491">
    <property type="term" value="F:oxidoreductase activity"/>
    <property type="evidence" value="ECO:0007669"/>
    <property type="project" value="InterPro"/>
</dbReference>
<dbReference type="Pfam" id="PF04055">
    <property type="entry name" value="Radical_SAM"/>
    <property type="match status" value="1"/>
</dbReference>
<evidence type="ECO:0000256" key="2">
    <source>
        <dbReference type="ARBA" id="ARBA00022691"/>
    </source>
</evidence>
<dbReference type="RefSeq" id="WP_061608874.1">
    <property type="nucleotide sequence ID" value="NZ_JEMA01000529.1"/>
</dbReference>
<evidence type="ECO:0000256" key="1">
    <source>
        <dbReference type="ARBA" id="ARBA00001966"/>
    </source>
</evidence>
<dbReference type="InterPro" id="IPR006638">
    <property type="entry name" value="Elp3/MiaA/NifB-like_rSAM"/>
</dbReference>